<accession>A0A1I2QIK2</accession>
<keyword evidence="2 4" id="KW-0238">DNA-binding</keyword>
<dbReference type="InterPro" id="IPR001647">
    <property type="entry name" value="HTH_TetR"/>
</dbReference>
<evidence type="ECO:0000256" key="1">
    <source>
        <dbReference type="ARBA" id="ARBA00023015"/>
    </source>
</evidence>
<gene>
    <name evidence="6" type="ORF">SAMN04488025_12433</name>
</gene>
<dbReference type="GO" id="GO:0000976">
    <property type="term" value="F:transcription cis-regulatory region binding"/>
    <property type="evidence" value="ECO:0007669"/>
    <property type="project" value="TreeGrafter"/>
</dbReference>
<dbReference type="Gene3D" id="1.10.10.60">
    <property type="entry name" value="Homeodomain-like"/>
    <property type="match status" value="1"/>
</dbReference>
<dbReference type="Pfam" id="PF17932">
    <property type="entry name" value="TetR_C_24"/>
    <property type="match status" value="1"/>
</dbReference>
<dbReference type="InterPro" id="IPR050109">
    <property type="entry name" value="HTH-type_TetR-like_transc_reg"/>
</dbReference>
<name>A0A1I2QIK2_9BACL</name>
<dbReference type="PANTHER" id="PTHR30055:SF234">
    <property type="entry name" value="HTH-TYPE TRANSCRIPTIONAL REGULATOR BETI"/>
    <property type="match status" value="1"/>
</dbReference>
<feature type="domain" description="HTH tetR-type" evidence="5">
    <location>
        <begin position="1"/>
        <end position="54"/>
    </location>
</feature>
<dbReference type="Proteomes" id="UP000198661">
    <property type="component" value="Unassembled WGS sequence"/>
</dbReference>
<evidence type="ECO:0000259" key="5">
    <source>
        <dbReference type="PROSITE" id="PS50977"/>
    </source>
</evidence>
<dbReference type="SUPFAM" id="SSF48498">
    <property type="entry name" value="Tetracyclin repressor-like, C-terminal domain"/>
    <property type="match status" value="1"/>
</dbReference>
<dbReference type="InterPro" id="IPR041490">
    <property type="entry name" value="KstR2_TetR_C"/>
</dbReference>
<dbReference type="InterPro" id="IPR009057">
    <property type="entry name" value="Homeodomain-like_sf"/>
</dbReference>
<dbReference type="EMBL" id="FOOK01000024">
    <property type="protein sequence ID" value="SFG28232.1"/>
    <property type="molecule type" value="Genomic_DNA"/>
</dbReference>
<evidence type="ECO:0000256" key="4">
    <source>
        <dbReference type="PROSITE-ProRule" id="PRU00335"/>
    </source>
</evidence>
<sequence>MQAAIRTLDEIGYARASLAQIAKRAGISTALISYHFADKLDLMNHLLINLLQSTSRYVTERVNREQTPEQKLNAFIRASLEYLRDHPDRSIALIEIIFHARTPDNVPYYRMDDEDEDPLLQLLRNILREGQQQGVFGDFHPDAMAHFIQGAINEYMLDNSMARRLDLDTYSDELIRIVNRAVKKNSRG</sequence>
<dbReference type="PROSITE" id="PS01081">
    <property type="entry name" value="HTH_TETR_1"/>
    <property type="match status" value="1"/>
</dbReference>
<dbReference type="SUPFAM" id="SSF46689">
    <property type="entry name" value="Homeodomain-like"/>
    <property type="match status" value="1"/>
</dbReference>
<evidence type="ECO:0000313" key="6">
    <source>
        <dbReference type="EMBL" id="SFG28232.1"/>
    </source>
</evidence>
<evidence type="ECO:0000256" key="3">
    <source>
        <dbReference type="ARBA" id="ARBA00023163"/>
    </source>
</evidence>
<keyword evidence="7" id="KW-1185">Reference proteome</keyword>
<dbReference type="PANTHER" id="PTHR30055">
    <property type="entry name" value="HTH-TYPE TRANSCRIPTIONAL REGULATOR RUTR"/>
    <property type="match status" value="1"/>
</dbReference>
<dbReference type="OrthoDB" id="2356263at2"/>
<protein>
    <submittedName>
        <fullName evidence="6">Transcriptional regulator, TetR family</fullName>
    </submittedName>
</protein>
<dbReference type="PROSITE" id="PS50977">
    <property type="entry name" value="HTH_TETR_2"/>
    <property type="match status" value="1"/>
</dbReference>
<dbReference type="STRING" id="201973.SAMN04488025_12433"/>
<keyword evidence="1" id="KW-0805">Transcription regulation</keyword>
<evidence type="ECO:0000256" key="2">
    <source>
        <dbReference type="ARBA" id="ARBA00023125"/>
    </source>
</evidence>
<proteinExistence type="predicted"/>
<dbReference type="RefSeq" id="WP_092039591.1">
    <property type="nucleotide sequence ID" value="NZ_FOOK01000024.1"/>
</dbReference>
<dbReference type="InterPro" id="IPR036271">
    <property type="entry name" value="Tet_transcr_reg_TetR-rel_C_sf"/>
</dbReference>
<dbReference type="InterPro" id="IPR023772">
    <property type="entry name" value="DNA-bd_HTH_TetR-type_CS"/>
</dbReference>
<feature type="DNA-binding region" description="H-T-H motif" evidence="4">
    <location>
        <begin position="17"/>
        <end position="36"/>
    </location>
</feature>
<reference evidence="7" key="1">
    <citation type="submission" date="2016-10" db="EMBL/GenBank/DDBJ databases">
        <authorList>
            <person name="Varghese N."/>
            <person name="Submissions S."/>
        </authorList>
    </citation>
    <scope>NUCLEOTIDE SEQUENCE [LARGE SCALE GENOMIC DNA]</scope>
    <source>
        <strain evidence="7">DSM 44945</strain>
    </source>
</reference>
<dbReference type="Gene3D" id="1.10.357.10">
    <property type="entry name" value="Tetracycline Repressor, domain 2"/>
    <property type="match status" value="1"/>
</dbReference>
<dbReference type="Pfam" id="PF00440">
    <property type="entry name" value="TetR_N"/>
    <property type="match status" value="1"/>
</dbReference>
<dbReference type="GO" id="GO:0003700">
    <property type="term" value="F:DNA-binding transcription factor activity"/>
    <property type="evidence" value="ECO:0007669"/>
    <property type="project" value="TreeGrafter"/>
</dbReference>
<evidence type="ECO:0000313" key="7">
    <source>
        <dbReference type="Proteomes" id="UP000198661"/>
    </source>
</evidence>
<organism evidence="6 7">
    <name type="scientific">Planifilum fulgidum</name>
    <dbReference type="NCBI Taxonomy" id="201973"/>
    <lineage>
        <taxon>Bacteria</taxon>
        <taxon>Bacillati</taxon>
        <taxon>Bacillota</taxon>
        <taxon>Bacilli</taxon>
        <taxon>Bacillales</taxon>
        <taxon>Thermoactinomycetaceae</taxon>
        <taxon>Planifilum</taxon>
    </lineage>
</organism>
<keyword evidence="3" id="KW-0804">Transcription</keyword>
<dbReference type="AlphaFoldDB" id="A0A1I2QIK2"/>